<reference evidence="1" key="1">
    <citation type="submission" date="2022-11" db="EMBL/GenBank/DDBJ databases">
        <title>Genome Resource of Sclerotinia nivalis Strain SnTB1, a Plant Pathogen Isolated from American Ginseng.</title>
        <authorList>
            <person name="Fan S."/>
        </authorList>
    </citation>
    <scope>NUCLEOTIDE SEQUENCE</scope>
    <source>
        <strain evidence="1">SnTB1</strain>
    </source>
</reference>
<evidence type="ECO:0000313" key="2">
    <source>
        <dbReference type="Proteomes" id="UP001152300"/>
    </source>
</evidence>
<gene>
    <name evidence="1" type="ORF">OCU04_001295</name>
</gene>
<accession>A0A9X0DR02</accession>
<sequence length="178" mass="20051">MLTGSPSTKEVFLVVQSTCYKFRAGQMPNTVTFRPVLQKSCNDSIKHMPEMNGQWTDGKGPDFKFVSLAPSLKDGKGKELKHDGTIIHIEDAVKFTRFGKKFPADLKLKTGVDVNFKTYRSSLIVPCWDNHDCEIGLFNGTDEGIEKCKEEIKARCAVPFDPDILMEARKAGWFDKKN</sequence>
<protein>
    <submittedName>
        <fullName evidence="1">Uncharacterized protein</fullName>
    </submittedName>
</protein>
<dbReference type="OrthoDB" id="3565000at2759"/>
<name>A0A9X0DR02_9HELO</name>
<proteinExistence type="predicted"/>
<dbReference type="EMBL" id="JAPEIS010000001">
    <property type="protein sequence ID" value="KAJ8070937.1"/>
    <property type="molecule type" value="Genomic_DNA"/>
</dbReference>
<evidence type="ECO:0000313" key="1">
    <source>
        <dbReference type="EMBL" id="KAJ8070937.1"/>
    </source>
</evidence>
<comment type="caution">
    <text evidence="1">The sequence shown here is derived from an EMBL/GenBank/DDBJ whole genome shotgun (WGS) entry which is preliminary data.</text>
</comment>
<organism evidence="1 2">
    <name type="scientific">Sclerotinia nivalis</name>
    <dbReference type="NCBI Taxonomy" id="352851"/>
    <lineage>
        <taxon>Eukaryota</taxon>
        <taxon>Fungi</taxon>
        <taxon>Dikarya</taxon>
        <taxon>Ascomycota</taxon>
        <taxon>Pezizomycotina</taxon>
        <taxon>Leotiomycetes</taxon>
        <taxon>Helotiales</taxon>
        <taxon>Sclerotiniaceae</taxon>
        <taxon>Sclerotinia</taxon>
    </lineage>
</organism>
<dbReference type="Proteomes" id="UP001152300">
    <property type="component" value="Unassembled WGS sequence"/>
</dbReference>
<keyword evidence="2" id="KW-1185">Reference proteome</keyword>
<dbReference type="AlphaFoldDB" id="A0A9X0DR02"/>